<comment type="catalytic activity">
    <reaction evidence="5 6">
        <text>L-glutamine + H2O = L-glutamate + NH4(+)</text>
        <dbReference type="Rhea" id="RHEA:15889"/>
        <dbReference type="ChEBI" id="CHEBI:15377"/>
        <dbReference type="ChEBI" id="CHEBI:28938"/>
        <dbReference type="ChEBI" id="CHEBI:29985"/>
        <dbReference type="ChEBI" id="CHEBI:58359"/>
        <dbReference type="EC" id="3.5.1.2"/>
    </reaction>
</comment>
<comment type="caution">
    <text evidence="8">The sequence shown here is derived from an EMBL/GenBank/DDBJ whole genome shotgun (WGS) entry which is preliminary data.</text>
</comment>
<name>A0ABW5L4N4_9SPHI</name>
<keyword evidence="6" id="KW-0007">Acetylation</keyword>
<dbReference type="Proteomes" id="UP001597440">
    <property type="component" value="Unassembled WGS sequence"/>
</dbReference>
<dbReference type="NCBIfam" id="TIGR03814">
    <property type="entry name" value="Gln_ase"/>
    <property type="match status" value="1"/>
</dbReference>
<feature type="binding site" evidence="6">
    <location>
        <position position="292"/>
    </location>
    <ligand>
        <name>substrate</name>
    </ligand>
</feature>
<dbReference type="PANTHER" id="PTHR12544:SF29">
    <property type="entry name" value="GLUTAMINASE"/>
    <property type="match status" value="1"/>
</dbReference>
<keyword evidence="7" id="KW-0732">Signal</keyword>
<dbReference type="PANTHER" id="PTHR12544">
    <property type="entry name" value="GLUTAMINASE"/>
    <property type="match status" value="1"/>
</dbReference>
<keyword evidence="9" id="KW-1185">Reference proteome</keyword>
<dbReference type="GO" id="GO:0004359">
    <property type="term" value="F:glutaminase activity"/>
    <property type="evidence" value="ECO:0007669"/>
    <property type="project" value="UniProtKB-EC"/>
</dbReference>
<dbReference type="HAMAP" id="MF_00313">
    <property type="entry name" value="Glutaminase"/>
    <property type="match status" value="1"/>
</dbReference>
<feature type="binding site" evidence="6">
    <location>
        <position position="192"/>
    </location>
    <ligand>
        <name>substrate</name>
    </ligand>
</feature>
<feature type="binding site" evidence="6">
    <location>
        <position position="199"/>
    </location>
    <ligand>
        <name>substrate</name>
    </ligand>
</feature>
<protein>
    <recommendedName>
        <fullName evidence="3 6">Glutaminase</fullName>
        <ecNumber evidence="3 6">3.5.1.2</ecNumber>
    </recommendedName>
</protein>
<evidence type="ECO:0000256" key="2">
    <source>
        <dbReference type="ARBA" id="ARBA00011881"/>
    </source>
</evidence>
<gene>
    <name evidence="6 8" type="primary">glsA</name>
    <name evidence="8" type="ORF">ACFSQW_12355</name>
</gene>
<evidence type="ECO:0000313" key="8">
    <source>
        <dbReference type="EMBL" id="MFD2555190.1"/>
    </source>
</evidence>
<dbReference type="RefSeq" id="WP_210353550.1">
    <property type="nucleotide sequence ID" value="NZ_JAEQMU010000001.1"/>
</dbReference>
<dbReference type="EMBL" id="JBHULD010000014">
    <property type="protein sequence ID" value="MFD2555190.1"/>
    <property type="molecule type" value="Genomic_DNA"/>
</dbReference>
<sequence>MNREQALHCIKNALTTLLIVLTTSSVSFAQKNNTTDINVTTLASILEKNKHYHKEGTVADYIPELGKVDPTAISFAIVNSDGKLISVGDRNHKFTMQSVSKIIALMLAVMENGEETVFEKIGYYGTDRPFNHFANLETMGKPLNPMMNAGAILTTSMISGKEDEPFVKILEMIRYITNNPSITYSQAVYQSEKETGHRNRGMFYLMKNTGAITGSEDQLDNYFRQCSIELTAEDLAKIGYFFANECSRYDGDKKYKNNALAKLILSQMLVAGMYEFSGEYARTVGLPSKSGVGGGIVVSVPHGMGIGVFSPALDSHGNSLAGYHMILDLAKKYDLSIF</sequence>
<dbReference type="SUPFAM" id="SSF56601">
    <property type="entry name" value="beta-lactamase/transpeptidase-like"/>
    <property type="match status" value="1"/>
</dbReference>
<dbReference type="Gene3D" id="3.40.710.10">
    <property type="entry name" value="DD-peptidase/beta-lactamase superfamily"/>
    <property type="match status" value="1"/>
</dbReference>
<evidence type="ECO:0000256" key="7">
    <source>
        <dbReference type="SAM" id="SignalP"/>
    </source>
</evidence>
<organism evidence="8 9">
    <name type="scientific">Sphingobacterium tabacisoli</name>
    <dbReference type="NCBI Taxonomy" id="2044855"/>
    <lineage>
        <taxon>Bacteria</taxon>
        <taxon>Pseudomonadati</taxon>
        <taxon>Bacteroidota</taxon>
        <taxon>Sphingobacteriia</taxon>
        <taxon>Sphingobacteriales</taxon>
        <taxon>Sphingobacteriaceae</taxon>
        <taxon>Sphingobacterium</taxon>
    </lineage>
</organism>
<evidence type="ECO:0000256" key="4">
    <source>
        <dbReference type="ARBA" id="ARBA00022801"/>
    </source>
</evidence>
<evidence type="ECO:0000256" key="3">
    <source>
        <dbReference type="ARBA" id="ARBA00012918"/>
    </source>
</evidence>
<evidence type="ECO:0000256" key="1">
    <source>
        <dbReference type="ARBA" id="ARBA00011076"/>
    </source>
</evidence>
<dbReference type="InterPro" id="IPR015868">
    <property type="entry name" value="Glutaminase"/>
</dbReference>
<feature type="binding site" evidence="6">
    <location>
        <position position="274"/>
    </location>
    <ligand>
        <name>substrate</name>
    </ligand>
</feature>
<feature type="binding site" evidence="6">
    <location>
        <position position="222"/>
    </location>
    <ligand>
        <name>substrate</name>
    </ligand>
</feature>
<dbReference type="EC" id="3.5.1.2" evidence="3 6"/>
<reference evidence="9" key="1">
    <citation type="journal article" date="2019" name="Int. J. Syst. Evol. Microbiol.">
        <title>The Global Catalogue of Microorganisms (GCM) 10K type strain sequencing project: providing services to taxonomists for standard genome sequencing and annotation.</title>
        <authorList>
            <consortium name="The Broad Institute Genomics Platform"/>
            <consortium name="The Broad Institute Genome Sequencing Center for Infectious Disease"/>
            <person name="Wu L."/>
            <person name="Ma J."/>
        </authorList>
    </citation>
    <scope>NUCLEOTIDE SEQUENCE [LARGE SCALE GENOMIC DNA]</scope>
    <source>
        <strain evidence="9">KCTC 52298</strain>
    </source>
</reference>
<feature type="binding site" evidence="6">
    <location>
        <position position="148"/>
    </location>
    <ligand>
        <name>substrate</name>
    </ligand>
</feature>
<feature type="chain" id="PRO_5045261883" description="Glutaminase" evidence="7">
    <location>
        <begin position="30"/>
        <end position="338"/>
    </location>
</feature>
<dbReference type="InterPro" id="IPR012338">
    <property type="entry name" value="Beta-lactam/transpept-like"/>
</dbReference>
<accession>A0ABW5L4N4</accession>
<proteinExistence type="inferred from homology"/>
<evidence type="ECO:0000313" key="9">
    <source>
        <dbReference type="Proteomes" id="UP001597440"/>
    </source>
</evidence>
<comment type="subunit">
    <text evidence="2 6">Homotetramer.</text>
</comment>
<feature type="signal peptide" evidence="7">
    <location>
        <begin position="1"/>
        <end position="29"/>
    </location>
</feature>
<keyword evidence="4 6" id="KW-0378">Hydrolase</keyword>
<dbReference type="Pfam" id="PF04960">
    <property type="entry name" value="Glutaminase"/>
    <property type="match status" value="1"/>
</dbReference>
<feature type="binding site" evidence="6">
    <location>
        <position position="98"/>
    </location>
    <ligand>
        <name>substrate</name>
    </ligand>
</feature>
<comment type="similarity">
    <text evidence="1 6">Belongs to the glutaminase family.</text>
</comment>
<evidence type="ECO:0000256" key="6">
    <source>
        <dbReference type="HAMAP-Rule" id="MF_00313"/>
    </source>
</evidence>
<evidence type="ECO:0000256" key="5">
    <source>
        <dbReference type="ARBA" id="ARBA00049534"/>
    </source>
</evidence>